<reference evidence="1" key="1">
    <citation type="submission" date="2020-11" db="EMBL/GenBank/DDBJ databases">
        <authorList>
            <consortium name="DOE Joint Genome Institute"/>
            <person name="Ahrendt S."/>
            <person name="Riley R."/>
            <person name="Andreopoulos W."/>
            <person name="Labutti K."/>
            <person name="Pangilinan J."/>
            <person name="Ruiz-Duenas F.J."/>
            <person name="Barrasa J.M."/>
            <person name="Sanchez-Garcia M."/>
            <person name="Camarero S."/>
            <person name="Miyauchi S."/>
            <person name="Serrano A."/>
            <person name="Linde D."/>
            <person name="Babiker R."/>
            <person name="Drula E."/>
            <person name="Ayuso-Fernandez I."/>
            <person name="Pacheco R."/>
            <person name="Padilla G."/>
            <person name="Ferreira P."/>
            <person name="Barriuso J."/>
            <person name="Kellner H."/>
            <person name="Castanera R."/>
            <person name="Alfaro M."/>
            <person name="Ramirez L."/>
            <person name="Pisabarro A.G."/>
            <person name="Kuo A."/>
            <person name="Tritt A."/>
            <person name="Lipzen A."/>
            <person name="He G."/>
            <person name="Yan M."/>
            <person name="Ng V."/>
            <person name="Cullen D."/>
            <person name="Martin F."/>
            <person name="Rosso M.-N."/>
            <person name="Henrissat B."/>
            <person name="Hibbett D."/>
            <person name="Martinez A.T."/>
            <person name="Grigoriev I.V."/>
        </authorList>
    </citation>
    <scope>NUCLEOTIDE SEQUENCE</scope>
    <source>
        <strain evidence="1">CBS 506.95</strain>
    </source>
</reference>
<evidence type="ECO:0000313" key="1">
    <source>
        <dbReference type="EMBL" id="KAF9528915.1"/>
    </source>
</evidence>
<evidence type="ECO:0000313" key="2">
    <source>
        <dbReference type="Proteomes" id="UP000807306"/>
    </source>
</evidence>
<sequence>MELFSVMRVRIAFRYSQTNMQRMPTQKSFSKASLLNVRSSSRRLRSPSMFDSLLTVIALVTAASLLVLSLSNGQSKELKHVPTTGYTLPILSLFYLLNTREILEESISKWPTSIFKIPTSWNGL</sequence>
<protein>
    <submittedName>
        <fullName evidence="1">Uncharacterized protein</fullName>
    </submittedName>
</protein>
<accession>A0A9P6EH26</accession>
<dbReference type="EMBL" id="MU157849">
    <property type="protein sequence ID" value="KAF9528915.1"/>
    <property type="molecule type" value="Genomic_DNA"/>
</dbReference>
<comment type="caution">
    <text evidence="1">The sequence shown here is derived from an EMBL/GenBank/DDBJ whole genome shotgun (WGS) entry which is preliminary data.</text>
</comment>
<gene>
    <name evidence="1" type="ORF">CPB83DRAFT_853419</name>
</gene>
<dbReference type="OrthoDB" id="1844152at2759"/>
<dbReference type="Proteomes" id="UP000807306">
    <property type="component" value="Unassembled WGS sequence"/>
</dbReference>
<organism evidence="1 2">
    <name type="scientific">Crepidotus variabilis</name>
    <dbReference type="NCBI Taxonomy" id="179855"/>
    <lineage>
        <taxon>Eukaryota</taxon>
        <taxon>Fungi</taxon>
        <taxon>Dikarya</taxon>
        <taxon>Basidiomycota</taxon>
        <taxon>Agaricomycotina</taxon>
        <taxon>Agaricomycetes</taxon>
        <taxon>Agaricomycetidae</taxon>
        <taxon>Agaricales</taxon>
        <taxon>Agaricineae</taxon>
        <taxon>Crepidotaceae</taxon>
        <taxon>Crepidotus</taxon>
    </lineage>
</organism>
<dbReference type="AlphaFoldDB" id="A0A9P6EH26"/>
<proteinExistence type="predicted"/>
<name>A0A9P6EH26_9AGAR</name>
<keyword evidence="2" id="KW-1185">Reference proteome</keyword>